<feature type="region of interest" description="Disordered" evidence="1">
    <location>
        <begin position="110"/>
        <end position="131"/>
    </location>
</feature>
<dbReference type="RefSeq" id="WP_002853991.1">
    <property type="nucleotide sequence ID" value="NZ_CBDRLD010000009.1"/>
</dbReference>
<dbReference type="PROSITE" id="PS51257">
    <property type="entry name" value="PROKAR_LIPOPROTEIN"/>
    <property type="match status" value="1"/>
</dbReference>
<protein>
    <submittedName>
        <fullName evidence="3">Uncharacterized protein</fullName>
    </submittedName>
</protein>
<evidence type="ECO:0000256" key="2">
    <source>
        <dbReference type="SAM" id="SignalP"/>
    </source>
</evidence>
<feature type="signal peptide" evidence="2">
    <location>
        <begin position="1"/>
        <end position="23"/>
    </location>
</feature>
<evidence type="ECO:0000256" key="1">
    <source>
        <dbReference type="SAM" id="MobiDB-lite"/>
    </source>
</evidence>
<evidence type="ECO:0000313" key="3">
    <source>
        <dbReference type="EMBL" id="MCV7629689.1"/>
    </source>
</evidence>
<evidence type="ECO:0000313" key="4">
    <source>
        <dbReference type="Proteomes" id="UP001205867"/>
    </source>
</evidence>
<comment type="caution">
    <text evidence="3">The sequence shown here is derived from an EMBL/GenBank/DDBJ whole genome shotgun (WGS) entry which is preliminary data.</text>
</comment>
<keyword evidence="2" id="KW-0732">Signal</keyword>
<sequence length="287" mass="30526">MKKLMALAPMIAATLLVTGCSSADPVPDTAAKAQLDRARGQVVLPLEEYQATVDELNVTQRASQSVLRECLNGRGHAGLAPAADSTGPGLDRPYGLWLPEQAAQEGFIPAVDQSAPPPGEWSDESDPSFNAAYDACRGEVGAQMDAVSIPEAALSGGLPGELATKAYNSASATDAWKTAREEWTTCLRDHGLTPRDDESAWTSAEAQQILEASEEGSADPARKKEEIRIASIEADCNEKTQLTQRLGDIEASYQAPLIKQNEAALQDVKAETAKHVDAARAYLASHQ</sequence>
<proteinExistence type="predicted"/>
<organism evidence="3 4">
    <name type="scientific">Micrococcus luteus</name>
    <name type="common">Micrococcus lysodeikticus</name>
    <dbReference type="NCBI Taxonomy" id="1270"/>
    <lineage>
        <taxon>Bacteria</taxon>
        <taxon>Bacillati</taxon>
        <taxon>Actinomycetota</taxon>
        <taxon>Actinomycetes</taxon>
        <taxon>Micrococcales</taxon>
        <taxon>Micrococcaceae</taxon>
        <taxon>Micrococcus</taxon>
    </lineage>
</organism>
<feature type="chain" id="PRO_5042876502" evidence="2">
    <location>
        <begin position="24"/>
        <end position="287"/>
    </location>
</feature>
<dbReference type="EMBL" id="JALXKZ020000032">
    <property type="protein sequence ID" value="MCV7629689.1"/>
    <property type="molecule type" value="Genomic_DNA"/>
</dbReference>
<reference evidence="3" key="1">
    <citation type="submission" date="2023-06" db="EMBL/GenBank/DDBJ databases">
        <title>lsaBGC provides a comprehensive framework for evolutionary analysis of biosynthetic gene clusters within focal taxa.</title>
        <authorList>
            <person name="Salamzade R."/>
            <person name="Sandstrom S."/>
            <person name="Kalan L.R."/>
        </authorList>
    </citation>
    <scope>NUCLEOTIDE SEQUENCE</scope>
    <source>
        <strain evidence="3">P3-SID899</strain>
    </source>
</reference>
<dbReference type="Proteomes" id="UP001205867">
    <property type="component" value="Unassembled WGS sequence"/>
</dbReference>
<name>A0AAP3AID4_MICLU</name>
<gene>
    <name evidence="3" type="ORF">M3A82_010135</name>
</gene>
<accession>A0AAP3AID4</accession>
<dbReference type="AlphaFoldDB" id="A0AAP3AID4"/>